<accession>A0ABY7V408</accession>
<organism evidence="3 4">
    <name type="scientific">Deinococcus aquaticus</name>
    <dbReference type="NCBI Taxonomy" id="328692"/>
    <lineage>
        <taxon>Bacteria</taxon>
        <taxon>Thermotogati</taxon>
        <taxon>Deinococcota</taxon>
        <taxon>Deinococci</taxon>
        <taxon>Deinococcales</taxon>
        <taxon>Deinococcaceae</taxon>
        <taxon>Deinococcus</taxon>
    </lineage>
</organism>
<keyword evidence="1" id="KW-0238">DNA-binding</keyword>
<proteinExistence type="predicted"/>
<dbReference type="SMART" id="SM00422">
    <property type="entry name" value="HTH_MERR"/>
    <property type="match status" value="1"/>
</dbReference>
<dbReference type="Proteomes" id="UP001217044">
    <property type="component" value="Chromosome"/>
</dbReference>
<dbReference type="Gene3D" id="3.20.80.10">
    <property type="entry name" value="Regulatory factor, effector binding domain"/>
    <property type="match status" value="1"/>
</dbReference>
<protein>
    <submittedName>
        <fullName evidence="3">Helix-turn-helix domain-containing protein</fullName>
    </submittedName>
</protein>
<feature type="domain" description="HTH merR-type" evidence="2">
    <location>
        <begin position="11"/>
        <end position="81"/>
    </location>
</feature>
<dbReference type="InterPro" id="IPR011256">
    <property type="entry name" value="Reg_factor_effector_dom_sf"/>
</dbReference>
<sequence length="281" mass="30999">MTDLPSPPTSLMTIGAFAQATRLSSKALRLYDDLGLLPPTHVDAHTGYRYYAPAQLDAARLIGLLRQLNMPLSAIRTVLQAAPSERPALIRRYWASAEQQHRAHRALADYVLNTLEGDTMTQTFTVHTRDLPTRLIATIQRRVYQPDLDGFLPPSIKRLIEFIPAQGAAIAGPPFVIYHGAVTADSDGPVEVCVPYTGTLTPTAGITLREEEAHHEAYVTVTKRQFEFPAILEAFDVTAAYAGAHGTCSDLICREVYPYDWDQADPDAPAAEVAWPYWPNS</sequence>
<evidence type="ECO:0000313" key="3">
    <source>
        <dbReference type="EMBL" id="WDA59928.1"/>
    </source>
</evidence>
<dbReference type="PROSITE" id="PS00552">
    <property type="entry name" value="HTH_MERR_1"/>
    <property type="match status" value="1"/>
</dbReference>
<keyword evidence="4" id="KW-1185">Reference proteome</keyword>
<evidence type="ECO:0000313" key="4">
    <source>
        <dbReference type="Proteomes" id="UP001217044"/>
    </source>
</evidence>
<evidence type="ECO:0000259" key="2">
    <source>
        <dbReference type="PROSITE" id="PS50937"/>
    </source>
</evidence>
<dbReference type="RefSeq" id="WP_273990613.1">
    <property type="nucleotide sequence ID" value="NZ_BAABQT010000009.1"/>
</dbReference>
<dbReference type="Gene3D" id="1.10.1660.10">
    <property type="match status" value="1"/>
</dbReference>
<dbReference type="InterPro" id="IPR047057">
    <property type="entry name" value="MerR_fam"/>
</dbReference>
<dbReference type="InterPro" id="IPR000551">
    <property type="entry name" value="MerR-type_HTH_dom"/>
</dbReference>
<dbReference type="PANTHER" id="PTHR30204">
    <property type="entry name" value="REDOX-CYCLING DRUG-SENSING TRANSCRIPTIONAL ACTIVATOR SOXR"/>
    <property type="match status" value="1"/>
</dbReference>
<dbReference type="PANTHER" id="PTHR30204:SF97">
    <property type="entry name" value="MERR FAMILY REGULATORY PROTEIN"/>
    <property type="match status" value="1"/>
</dbReference>
<dbReference type="SUPFAM" id="SSF46955">
    <property type="entry name" value="Putative DNA-binding domain"/>
    <property type="match status" value="1"/>
</dbReference>
<dbReference type="EMBL" id="CP115165">
    <property type="protein sequence ID" value="WDA59928.1"/>
    <property type="molecule type" value="Genomic_DNA"/>
</dbReference>
<gene>
    <name evidence="3" type="ORF">M8445_06935</name>
</gene>
<dbReference type="Pfam" id="PF13411">
    <property type="entry name" value="MerR_1"/>
    <property type="match status" value="1"/>
</dbReference>
<reference evidence="3 4" key="1">
    <citation type="submission" date="2022-12" db="EMBL/GenBank/DDBJ databases">
        <title>Genome Sequence of Deinococcus aquaticus Type Strain PB314.</title>
        <authorList>
            <person name="Albert C."/>
            <person name="Hill J."/>
            <person name="Boren L."/>
            <person name="Scholz-Ng S."/>
            <person name="Fatema N."/>
            <person name="Grosso R."/>
            <person name="Soboslay E."/>
            <person name="Tuohy J."/>
        </authorList>
    </citation>
    <scope>NUCLEOTIDE SEQUENCE [LARGE SCALE GENOMIC DNA]</scope>
    <source>
        <strain evidence="3 4">PB-314</strain>
    </source>
</reference>
<name>A0ABY7V408_9DEIO</name>
<dbReference type="InterPro" id="IPR009061">
    <property type="entry name" value="DNA-bd_dom_put_sf"/>
</dbReference>
<dbReference type="CDD" id="cd01107">
    <property type="entry name" value="HTH_BmrR"/>
    <property type="match status" value="1"/>
</dbReference>
<evidence type="ECO:0000256" key="1">
    <source>
        <dbReference type="ARBA" id="ARBA00023125"/>
    </source>
</evidence>
<dbReference type="PROSITE" id="PS50937">
    <property type="entry name" value="HTH_MERR_2"/>
    <property type="match status" value="1"/>
</dbReference>